<dbReference type="EMBL" id="KV454478">
    <property type="protein sequence ID" value="ODV61906.1"/>
    <property type="molecule type" value="Genomic_DNA"/>
</dbReference>
<proteinExistence type="predicted"/>
<dbReference type="RefSeq" id="XP_020048213.1">
    <property type="nucleotide sequence ID" value="XM_020190034.1"/>
</dbReference>
<keyword evidence="2" id="KW-1185">Reference proteome</keyword>
<name>A0A1D2VJW5_9ASCO</name>
<gene>
    <name evidence="1" type="ORF">ASCRUDRAFT_28096</name>
</gene>
<evidence type="ECO:0000313" key="2">
    <source>
        <dbReference type="Proteomes" id="UP000095038"/>
    </source>
</evidence>
<dbReference type="GO" id="GO:0000160">
    <property type="term" value="P:phosphorelay signal transduction system"/>
    <property type="evidence" value="ECO:0007669"/>
    <property type="project" value="InterPro"/>
</dbReference>
<dbReference type="SUPFAM" id="SSF47226">
    <property type="entry name" value="Histidine-containing phosphotransfer domain, HPT domain"/>
    <property type="match status" value="1"/>
</dbReference>
<sequence>LDDQNLIDWEILNDILSLDEDEPDFSKNLVLTNIIFKIELKHLNDFNKLLIKLSDLGHFIKGAAGSLGLITIQNNCERIQNYAKCINYNGFQID</sequence>
<feature type="non-terminal residue" evidence="1">
    <location>
        <position position="94"/>
    </location>
</feature>
<dbReference type="InParanoid" id="A0A1D2VJW5"/>
<dbReference type="GeneID" id="30963670"/>
<protein>
    <submittedName>
        <fullName evidence="1">Uncharacterized protein</fullName>
    </submittedName>
</protein>
<dbReference type="InterPro" id="IPR036641">
    <property type="entry name" value="HPT_dom_sf"/>
</dbReference>
<organism evidence="1 2">
    <name type="scientific">Ascoidea rubescens DSM 1968</name>
    <dbReference type="NCBI Taxonomy" id="1344418"/>
    <lineage>
        <taxon>Eukaryota</taxon>
        <taxon>Fungi</taxon>
        <taxon>Dikarya</taxon>
        <taxon>Ascomycota</taxon>
        <taxon>Saccharomycotina</taxon>
        <taxon>Saccharomycetes</taxon>
        <taxon>Ascoideaceae</taxon>
        <taxon>Ascoidea</taxon>
    </lineage>
</organism>
<dbReference type="Proteomes" id="UP000095038">
    <property type="component" value="Unassembled WGS sequence"/>
</dbReference>
<reference evidence="2" key="1">
    <citation type="submission" date="2016-05" db="EMBL/GenBank/DDBJ databases">
        <title>Comparative genomics of biotechnologically important yeasts.</title>
        <authorList>
            <consortium name="DOE Joint Genome Institute"/>
            <person name="Riley R."/>
            <person name="Haridas S."/>
            <person name="Wolfe K.H."/>
            <person name="Lopes M.R."/>
            <person name="Hittinger C.T."/>
            <person name="Goker M."/>
            <person name="Salamov A."/>
            <person name="Wisecaver J."/>
            <person name="Long T.M."/>
            <person name="Aerts A.L."/>
            <person name="Barry K."/>
            <person name="Choi C."/>
            <person name="Clum A."/>
            <person name="Coughlan A.Y."/>
            <person name="Deshpande S."/>
            <person name="Douglass A.P."/>
            <person name="Hanson S.J."/>
            <person name="Klenk H.-P."/>
            <person name="Labutti K."/>
            <person name="Lapidus A."/>
            <person name="Lindquist E."/>
            <person name="Lipzen A."/>
            <person name="Meier-Kolthoff J.P."/>
            <person name="Ohm R.A."/>
            <person name="Otillar R.P."/>
            <person name="Pangilinan J."/>
            <person name="Peng Y."/>
            <person name="Rokas A."/>
            <person name="Rosa C.A."/>
            <person name="Scheuner C."/>
            <person name="Sibirny A.A."/>
            <person name="Slot J.C."/>
            <person name="Stielow J.B."/>
            <person name="Sun H."/>
            <person name="Kurtzman C.P."/>
            <person name="Blackwell M."/>
            <person name="Grigoriev I.V."/>
            <person name="Jeffries T.W."/>
        </authorList>
    </citation>
    <scope>NUCLEOTIDE SEQUENCE [LARGE SCALE GENOMIC DNA]</scope>
    <source>
        <strain evidence="2">DSM 1968</strain>
    </source>
</reference>
<feature type="non-terminal residue" evidence="1">
    <location>
        <position position="1"/>
    </location>
</feature>
<dbReference type="OrthoDB" id="1673781at2759"/>
<dbReference type="STRING" id="1344418.A0A1D2VJW5"/>
<dbReference type="AlphaFoldDB" id="A0A1D2VJW5"/>
<evidence type="ECO:0000313" key="1">
    <source>
        <dbReference type="EMBL" id="ODV61906.1"/>
    </source>
</evidence>
<dbReference type="Gene3D" id="1.20.120.160">
    <property type="entry name" value="HPT domain"/>
    <property type="match status" value="1"/>
</dbReference>
<accession>A0A1D2VJW5</accession>